<dbReference type="GO" id="GO:0016878">
    <property type="term" value="F:acid-thiol ligase activity"/>
    <property type="evidence" value="ECO:0007669"/>
    <property type="project" value="UniProtKB-ARBA"/>
</dbReference>
<dbReference type="EMBL" id="CP003555">
    <property type="protein sequence ID" value="AFK61185.1"/>
    <property type="molecule type" value="Genomic_DNA"/>
</dbReference>
<dbReference type="InterPro" id="IPR025110">
    <property type="entry name" value="AMP-bd_C"/>
</dbReference>
<evidence type="ECO:0000313" key="3">
    <source>
        <dbReference type="EMBL" id="AFK61185.1"/>
    </source>
</evidence>
<dbReference type="Pfam" id="PF13193">
    <property type="entry name" value="AMP-binding_C"/>
    <property type="match status" value="1"/>
</dbReference>
<dbReference type="PANTHER" id="PTHR43767:SF1">
    <property type="entry name" value="NONRIBOSOMAL PEPTIDE SYNTHASE PES1 (EUROFUNG)-RELATED"/>
    <property type="match status" value="1"/>
</dbReference>
<reference evidence="4" key="2">
    <citation type="journal article" date="2013" name="PLoS ONE">
        <title>Genome implosion elicits host-confinement in Alcaligenaceae: evidence from the comparative genomics of Tetrathiobacter kashmirensis, a pathogen in the making.</title>
        <authorList>
            <person name="Ghosh W."/>
            <person name="Alam M."/>
            <person name="Roy C."/>
            <person name="Pyne P."/>
            <person name="George A."/>
            <person name="Chakraborty R."/>
            <person name="Majumder S."/>
            <person name="Agarwal A."/>
            <person name="Chakraborty S."/>
            <person name="Majumdar S."/>
            <person name="Gupta S.K."/>
        </authorList>
    </citation>
    <scope>NUCLEOTIDE SEQUENCE [LARGE SCALE GENOMIC DNA]</scope>
    <source>
        <strain evidence="4">WT001</strain>
    </source>
</reference>
<dbReference type="PANTHER" id="PTHR43767">
    <property type="entry name" value="LONG-CHAIN-FATTY-ACID--COA LIGASE"/>
    <property type="match status" value="1"/>
</dbReference>
<keyword evidence="3" id="KW-0436">Ligase</keyword>
<name>I3U847_ADVKW</name>
<dbReference type="AlphaFoldDB" id="I3U847"/>
<dbReference type="Gene3D" id="3.30.300.30">
    <property type="match status" value="1"/>
</dbReference>
<accession>I3U847</accession>
<proteinExistence type="predicted"/>
<dbReference type="STRING" id="1036672.TKWG_02865"/>
<dbReference type="KEGG" id="aka:TKWG_02865"/>
<dbReference type="HOGENOM" id="CLU_000022_59_0_4"/>
<dbReference type="Gene3D" id="3.40.50.12780">
    <property type="entry name" value="N-terminal domain of ligase-like"/>
    <property type="match status" value="1"/>
</dbReference>
<dbReference type="RefSeq" id="WP_014749276.1">
    <property type="nucleotide sequence ID" value="NC_017964.1"/>
</dbReference>
<protein>
    <submittedName>
        <fullName evidence="3">AMP-dependent synthetase/ligase</fullName>
    </submittedName>
</protein>
<evidence type="ECO:0000313" key="4">
    <source>
        <dbReference type="Proteomes" id="UP000005267"/>
    </source>
</evidence>
<dbReference type="InterPro" id="IPR042099">
    <property type="entry name" value="ANL_N_sf"/>
</dbReference>
<feature type="domain" description="AMP-dependent synthetase/ligase" evidence="1">
    <location>
        <begin position="19"/>
        <end position="373"/>
    </location>
</feature>
<keyword evidence="4" id="KW-1185">Reference proteome</keyword>
<dbReference type="Proteomes" id="UP000005267">
    <property type="component" value="Chromosome"/>
</dbReference>
<organism evidence="3 4">
    <name type="scientific">Advenella kashmirensis (strain DSM 17095 / LMG 22695 / WT001)</name>
    <name type="common">Tetrathiobacter kashmirensis</name>
    <dbReference type="NCBI Taxonomy" id="1036672"/>
    <lineage>
        <taxon>Bacteria</taxon>
        <taxon>Pseudomonadati</taxon>
        <taxon>Pseudomonadota</taxon>
        <taxon>Betaproteobacteria</taxon>
        <taxon>Burkholderiales</taxon>
        <taxon>Alcaligenaceae</taxon>
    </lineage>
</organism>
<dbReference type="Pfam" id="PF00501">
    <property type="entry name" value="AMP-binding"/>
    <property type="match status" value="1"/>
</dbReference>
<dbReference type="InterPro" id="IPR045851">
    <property type="entry name" value="AMP-bd_C_sf"/>
</dbReference>
<reference evidence="3 4" key="1">
    <citation type="journal article" date="2011" name="J. Bacteriol.">
        <title>Whole-genome shotgun sequencing of the sulfur-oxidizing chemoautotroph Tetrathiobacter kashmirensis.</title>
        <authorList>
            <person name="Ghosh W."/>
            <person name="George A."/>
            <person name="Agarwal A."/>
            <person name="Raj P."/>
            <person name="Alam M."/>
            <person name="Pyne P."/>
            <person name="Das Gupta S.K."/>
        </authorList>
    </citation>
    <scope>NUCLEOTIDE SEQUENCE [LARGE SCALE GENOMIC DNA]</scope>
    <source>
        <strain evidence="3 4">WT001</strain>
    </source>
</reference>
<evidence type="ECO:0000259" key="1">
    <source>
        <dbReference type="Pfam" id="PF00501"/>
    </source>
</evidence>
<sequence>MSWRPEAGQLSRIHQIADAWAARSPQAIALRDGLISIDYETLSELSARLADQLGHMGVRAGDRVLIIGENCVAACVIMLAVSRLDAWFSFVNARLSPREIDGFIEHATPRLTLYTCQVSENALEHAIRHKAAPLAFAALGDIYTGLPNEASVPEPASPDPAEQVAAMVYTSGTSGSPKGVMLTHANVLFIANQACTSRRMQPGDVLYGVLPMAHVVGLVTQFLGAILGGATVVLEPRFSARQALSVIANEKITLFVGVPAMFARLLEQAQTQTLPIRCPALRFIGTSGSPLTPKLKKEIEQMFGLPLNNGYGLSETAPTVAQTRIDQPRTDCSVGFPIPGIEISIVDTTGKPVEKGNVGMLRVRGPNVMKGYYRNEALTREVLSPDGWFSTGDLVRQDEDGALHIAGRSKELIIRSGFNVYPLEVEQVINSHPAVIHSAVVGRTVEHNEEVVAFIELNRPEQPDDQSDFRSYLRERLSPYKLPTEIRFLFPLPTAPTGKILKNVLKQLAACADNGQHAASPN</sequence>
<feature type="domain" description="AMP-binding enzyme C-terminal" evidence="2">
    <location>
        <begin position="424"/>
        <end position="499"/>
    </location>
</feature>
<dbReference type="OrthoDB" id="9766486at2"/>
<evidence type="ECO:0000259" key="2">
    <source>
        <dbReference type="Pfam" id="PF13193"/>
    </source>
</evidence>
<dbReference type="InterPro" id="IPR020845">
    <property type="entry name" value="AMP-binding_CS"/>
</dbReference>
<dbReference type="PROSITE" id="PS00455">
    <property type="entry name" value="AMP_BINDING"/>
    <property type="match status" value="1"/>
</dbReference>
<dbReference type="InterPro" id="IPR050237">
    <property type="entry name" value="ATP-dep_AMP-bd_enzyme"/>
</dbReference>
<dbReference type="SUPFAM" id="SSF56801">
    <property type="entry name" value="Acetyl-CoA synthetase-like"/>
    <property type="match status" value="1"/>
</dbReference>
<gene>
    <name evidence="3" type="ordered locus">TKWG_02865</name>
</gene>
<dbReference type="InterPro" id="IPR000873">
    <property type="entry name" value="AMP-dep_synth/lig_dom"/>
</dbReference>